<dbReference type="PANTHER" id="PTHR24355">
    <property type="entry name" value="G PROTEIN-COUPLED RECEPTOR KINASE/RIBOSOMAL PROTEIN S6 KINASE"/>
    <property type="match status" value="1"/>
</dbReference>
<keyword evidence="1" id="KW-0723">Serine/threonine-protein kinase</keyword>
<feature type="domain" description="Protein kinase" evidence="7">
    <location>
        <begin position="1"/>
        <end position="226"/>
    </location>
</feature>
<keyword evidence="2" id="KW-0808">Transferase</keyword>
<evidence type="ECO:0000256" key="1">
    <source>
        <dbReference type="ARBA" id="ARBA00022527"/>
    </source>
</evidence>
<dbReference type="PROSITE" id="PS50011">
    <property type="entry name" value="PROTEIN_KINASE_DOM"/>
    <property type="match status" value="1"/>
</dbReference>
<evidence type="ECO:0000256" key="3">
    <source>
        <dbReference type="ARBA" id="ARBA00022741"/>
    </source>
</evidence>
<evidence type="ECO:0000259" key="7">
    <source>
        <dbReference type="PROSITE" id="PS50011"/>
    </source>
</evidence>
<feature type="compositionally biased region" description="Polar residues" evidence="6">
    <location>
        <begin position="435"/>
        <end position="451"/>
    </location>
</feature>
<reference evidence="9 10" key="1">
    <citation type="submission" date="2009-08" db="EMBL/GenBank/DDBJ databases">
        <title>The Genome Sequence of Spizellomyces punctatus strain DAOM BR117.</title>
        <authorList>
            <consortium name="The Broad Institute Genome Sequencing Platform"/>
            <person name="Russ C."/>
            <person name="Cuomo C."/>
            <person name="Shea T."/>
            <person name="Young S.K."/>
            <person name="Zeng Q."/>
            <person name="Koehrsen M."/>
            <person name="Haas B."/>
            <person name="Borodovsky M."/>
            <person name="Guigo R."/>
            <person name="Alvarado L."/>
            <person name="Berlin A."/>
            <person name="Bochicchio J."/>
            <person name="Borenstein D."/>
            <person name="Chapman S."/>
            <person name="Chen Z."/>
            <person name="Engels R."/>
            <person name="Freedman E."/>
            <person name="Gellesch M."/>
            <person name="Goldberg J."/>
            <person name="Griggs A."/>
            <person name="Gujja S."/>
            <person name="Heiman D."/>
            <person name="Hepburn T."/>
            <person name="Howarth C."/>
            <person name="Jen D."/>
            <person name="Larson L."/>
            <person name="Lewis B."/>
            <person name="Mehta T."/>
            <person name="Park D."/>
            <person name="Pearson M."/>
            <person name="Roberts A."/>
            <person name="Saif S."/>
            <person name="Shenoy N."/>
            <person name="Sisk P."/>
            <person name="Stolte C."/>
            <person name="Sykes S."/>
            <person name="Thomson T."/>
            <person name="Walk T."/>
            <person name="White J."/>
            <person name="Yandava C."/>
            <person name="Burger G."/>
            <person name="Gray M.W."/>
            <person name="Holland P.W.H."/>
            <person name="King N."/>
            <person name="Lang F.B.F."/>
            <person name="Roger A.J."/>
            <person name="Ruiz-Trillo I."/>
            <person name="Lander E."/>
            <person name="Nusbaum C."/>
        </authorList>
    </citation>
    <scope>NUCLEOTIDE SEQUENCE [LARGE SCALE GENOMIC DNA]</scope>
    <source>
        <strain evidence="9 10">DAOM BR117</strain>
    </source>
</reference>
<evidence type="ECO:0000256" key="2">
    <source>
        <dbReference type="ARBA" id="ARBA00022679"/>
    </source>
</evidence>
<dbReference type="InParanoid" id="A0A0L0H7N3"/>
<dbReference type="STRING" id="645134.A0A0L0H7N3"/>
<evidence type="ECO:0000313" key="10">
    <source>
        <dbReference type="Proteomes" id="UP000053201"/>
    </source>
</evidence>
<organism evidence="9 10">
    <name type="scientific">Spizellomyces punctatus (strain DAOM BR117)</name>
    <dbReference type="NCBI Taxonomy" id="645134"/>
    <lineage>
        <taxon>Eukaryota</taxon>
        <taxon>Fungi</taxon>
        <taxon>Fungi incertae sedis</taxon>
        <taxon>Chytridiomycota</taxon>
        <taxon>Chytridiomycota incertae sedis</taxon>
        <taxon>Chytridiomycetes</taxon>
        <taxon>Spizellomycetales</taxon>
        <taxon>Spizellomycetaceae</taxon>
        <taxon>Spizellomyces</taxon>
    </lineage>
</organism>
<dbReference type="Proteomes" id="UP000053201">
    <property type="component" value="Unassembled WGS sequence"/>
</dbReference>
<dbReference type="AlphaFoldDB" id="A0A0L0H7N3"/>
<feature type="region of interest" description="Disordered" evidence="6">
    <location>
        <begin position="388"/>
        <end position="538"/>
    </location>
</feature>
<feature type="domain" description="AGC-kinase C-terminal" evidence="8">
    <location>
        <begin position="227"/>
        <end position="301"/>
    </location>
</feature>
<dbReference type="OMA" id="FFDNSHE"/>
<feature type="compositionally biased region" description="Polar residues" evidence="6">
    <location>
        <begin position="406"/>
        <end position="424"/>
    </location>
</feature>
<feature type="compositionally biased region" description="Basic and acidic residues" evidence="6">
    <location>
        <begin position="470"/>
        <end position="488"/>
    </location>
</feature>
<dbReference type="PROSITE" id="PS51285">
    <property type="entry name" value="AGC_KINASE_CTER"/>
    <property type="match status" value="1"/>
</dbReference>
<dbReference type="Pfam" id="PF00069">
    <property type="entry name" value="Pkinase"/>
    <property type="match status" value="1"/>
</dbReference>
<dbReference type="InterPro" id="IPR000961">
    <property type="entry name" value="AGC-kinase_C"/>
</dbReference>
<proteinExistence type="predicted"/>
<dbReference type="RefSeq" id="XP_016604738.1">
    <property type="nucleotide sequence ID" value="XM_016756059.1"/>
</dbReference>
<dbReference type="PROSITE" id="PS00108">
    <property type="entry name" value="PROTEIN_KINASE_ST"/>
    <property type="match status" value="1"/>
</dbReference>
<accession>A0A0L0H7N3</accession>
<feature type="region of interest" description="Disordered" evidence="6">
    <location>
        <begin position="267"/>
        <end position="331"/>
    </location>
</feature>
<feature type="compositionally biased region" description="Low complexity" evidence="6">
    <location>
        <begin position="452"/>
        <end position="463"/>
    </location>
</feature>
<dbReference type="GO" id="GO:0005524">
    <property type="term" value="F:ATP binding"/>
    <property type="evidence" value="ECO:0007669"/>
    <property type="project" value="UniProtKB-KW"/>
</dbReference>
<keyword evidence="10" id="KW-1185">Reference proteome</keyword>
<keyword evidence="3" id="KW-0547">Nucleotide-binding</keyword>
<dbReference type="GO" id="GO:0009966">
    <property type="term" value="P:regulation of signal transduction"/>
    <property type="evidence" value="ECO:0007669"/>
    <property type="project" value="TreeGrafter"/>
</dbReference>
<dbReference type="InterPro" id="IPR000719">
    <property type="entry name" value="Prot_kinase_dom"/>
</dbReference>
<dbReference type="InterPro" id="IPR011009">
    <property type="entry name" value="Kinase-like_dom_sf"/>
</dbReference>
<dbReference type="GO" id="GO:0004703">
    <property type="term" value="F:G protein-coupled receptor kinase activity"/>
    <property type="evidence" value="ECO:0007669"/>
    <property type="project" value="TreeGrafter"/>
</dbReference>
<dbReference type="FunFam" id="1.10.510.10:FF:000469">
    <property type="entry name" value="Serine/threonine-protein kinase 32B"/>
    <property type="match status" value="1"/>
</dbReference>
<gene>
    <name evidence="9" type="ORF">SPPG_07910</name>
</gene>
<dbReference type="GO" id="GO:0001664">
    <property type="term" value="F:G protein-coupled receptor binding"/>
    <property type="evidence" value="ECO:0007669"/>
    <property type="project" value="TreeGrafter"/>
</dbReference>
<evidence type="ECO:0000313" key="9">
    <source>
        <dbReference type="EMBL" id="KNC96698.1"/>
    </source>
</evidence>
<dbReference type="SMART" id="SM00220">
    <property type="entry name" value="S_TKc"/>
    <property type="match status" value="1"/>
</dbReference>
<feature type="compositionally biased region" description="Basic and acidic residues" evidence="6">
    <location>
        <begin position="322"/>
        <end position="331"/>
    </location>
</feature>
<keyword evidence="5" id="KW-0067">ATP-binding</keyword>
<dbReference type="InterPro" id="IPR008271">
    <property type="entry name" value="Ser/Thr_kinase_AS"/>
</dbReference>
<dbReference type="GeneID" id="27691094"/>
<dbReference type="Gene3D" id="3.30.200.20">
    <property type="entry name" value="Phosphorylase Kinase, domain 1"/>
    <property type="match status" value="1"/>
</dbReference>
<dbReference type="OrthoDB" id="354826at2759"/>
<dbReference type="Gene3D" id="1.10.510.10">
    <property type="entry name" value="Transferase(Phosphotransferase) domain 1"/>
    <property type="match status" value="1"/>
</dbReference>
<evidence type="ECO:0000256" key="5">
    <source>
        <dbReference type="ARBA" id="ARBA00022840"/>
    </source>
</evidence>
<dbReference type="eggNOG" id="KOG0598">
    <property type="taxonomic scope" value="Eukaryota"/>
</dbReference>
<sequence>MRATPNIFRERAILEEIEHPFVVNLRFAFQDDENMFMVMDLMMGGDLRFHVDRMGGFSEDAMKFITMELVCALDYLHRKLIVHRDLKPDNVLLDERGHVHITDFNIAVHYNTKTLTSQSGTLAYMAPEVFAGKGYSWPVDYWSLGVMLYECLFGKRPFRGHTDDQLKENICQGPIKIPQVNLITNKPMTISKECEEFLLRLLERDVSKRIGCGRMGVEEIQAHPWFRGIDWDAVERMKYPPPFVPDRDKANFDATYDLEELLLEDNPLTYRPRKKKQQPKQSPDKTHSAPLSQAPATKSRPHSYNVLSRIGRGGTNSPNPPAEKEKKKLSQKERLQMELDYIDQNFKLFDSSVFDRYTGFVNPHTLQVSDDVPSWVKNLDAELKQAQVGNENLPPPVPPVPSSLLGSTESSPVLSRSRRGSASQYKPPPPPLSERFSNSSSRRTSAQTNNFPPAGSAPSSQSARYRQSQHRPDEMADLSDYGRRRQPDAFDVVDAYAPQRAGLVPVASTSPSSPKAGSPPPQGTSLSSRSARFRRGSR</sequence>
<keyword evidence="4 9" id="KW-0418">Kinase</keyword>
<evidence type="ECO:0000259" key="8">
    <source>
        <dbReference type="PROSITE" id="PS51285"/>
    </source>
</evidence>
<dbReference type="EMBL" id="KQ257467">
    <property type="protein sequence ID" value="KNC96698.1"/>
    <property type="molecule type" value="Genomic_DNA"/>
</dbReference>
<evidence type="ECO:0000256" key="6">
    <source>
        <dbReference type="SAM" id="MobiDB-lite"/>
    </source>
</evidence>
<dbReference type="SUPFAM" id="SSF56112">
    <property type="entry name" value="Protein kinase-like (PK-like)"/>
    <property type="match status" value="1"/>
</dbReference>
<name>A0A0L0H7N3_SPIPD</name>
<dbReference type="PANTHER" id="PTHR24355:SF30">
    <property type="entry name" value="SERINE_THREONINE-PROTEIN KINASE 32B ISOFORM X1"/>
    <property type="match status" value="1"/>
</dbReference>
<dbReference type="VEuPathDB" id="FungiDB:SPPG_07910"/>
<protein>
    <submittedName>
        <fullName evidence="9">AGC/YANK protein kinase</fullName>
    </submittedName>
</protein>
<evidence type="ECO:0000256" key="4">
    <source>
        <dbReference type="ARBA" id="ARBA00022777"/>
    </source>
</evidence>
<dbReference type="GO" id="GO:0007186">
    <property type="term" value="P:G protein-coupled receptor signaling pathway"/>
    <property type="evidence" value="ECO:0007669"/>
    <property type="project" value="TreeGrafter"/>
</dbReference>